<dbReference type="RefSeq" id="WP_046763490.1">
    <property type="nucleotide sequence ID" value="NZ_LBIC01000004.1"/>
</dbReference>
<dbReference type="AlphaFoldDB" id="A0A0M3ATM0"/>
<dbReference type="InterPro" id="IPR014469">
    <property type="entry name" value="DUF2271"/>
</dbReference>
<evidence type="ECO:0000256" key="1">
    <source>
        <dbReference type="SAM" id="SignalP"/>
    </source>
</evidence>
<protein>
    <recommendedName>
        <fullName evidence="4">Periplasmic protein</fullName>
    </recommendedName>
</protein>
<proteinExistence type="predicted"/>
<dbReference type="PATRIC" id="fig|56193.3.peg.2111"/>
<evidence type="ECO:0000313" key="3">
    <source>
        <dbReference type="Proteomes" id="UP000033874"/>
    </source>
</evidence>
<gene>
    <name evidence="2" type="ORF">YP76_10175</name>
</gene>
<keyword evidence="1" id="KW-0732">Signal</keyword>
<dbReference type="Proteomes" id="UP000033874">
    <property type="component" value="Unassembled WGS sequence"/>
</dbReference>
<reference evidence="2 3" key="1">
    <citation type="submission" date="2015-04" db="EMBL/GenBank/DDBJ databases">
        <title>Genome sequence of aromatic hydrocarbons-degrading Sphingobium chungbukense DJ77.</title>
        <authorList>
            <person name="Kim Y.-C."/>
            <person name="Chae J.-C."/>
        </authorList>
    </citation>
    <scope>NUCLEOTIDE SEQUENCE [LARGE SCALE GENOMIC DNA]</scope>
    <source>
        <strain evidence="2 3">DJ77</strain>
    </source>
</reference>
<dbReference type="Pfam" id="PF10029">
    <property type="entry name" value="DUF2271"/>
    <property type="match status" value="1"/>
</dbReference>
<dbReference type="PIRSF" id="PIRSF014995">
    <property type="entry name" value="UCP014995"/>
    <property type="match status" value="1"/>
</dbReference>
<name>A0A0M3ATM0_9SPHN</name>
<evidence type="ECO:0000313" key="2">
    <source>
        <dbReference type="EMBL" id="KKW92286.1"/>
    </source>
</evidence>
<keyword evidence="3" id="KW-1185">Reference proteome</keyword>
<accession>A0A0M3ATM0</accession>
<comment type="caution">
    <text evidence="2">The sequence shown here is derived from an EMBL/GenBank/DDBJ whole genome shotgun (WGS) entry which is preliminary data.</text>
</comment>
<evidence type="ECO:0008006" key="4">
    <source>
        <dbReference type="Google" id="ProtNLM"/>
    </source>
</evidence>
<organism evidence="2 3">
    <name type="scientific">Sphingobium chungbukense</name>
    <dbReference type="NCBI Taxonomy" id="56193"/>
    <lineage>
        <taxon>Bacteria</taxon>
        <taxon>Pseudomonadati</taxon>
        <taxon>Pseudomonadota</taxon>
        <taxon>Alphaproteobacteria</taxon>
        <taxon>Sphingomonadales</taxon>
        <taxon>Sphingomonadaceae</taxon>
        <taxon>Sphingobium</taxon>
    </lineage>
</organism>
<dbReference type="EMBL" id="LBIC01000004">
    <property type="protein sequence ID" value="KKW92286.1"/>
    <property type="molecule type" value="Genomic_DNA"/>
</dbReference>
<feature type="signal peptide" evidence="1">
    <location>
        <begin position="1"/>
        <end position="21"/>
    </location>
</feature>
<feature type="chain" id="PRO_5005650550" description="Periplasmic protein" evidence="1">
    <location>
        <begin position="22"/>
        <end position="175"/>
    </location>
</feature>
<sequence>MQISHKIVLTGAAMSAAGAIAAPATAQTLDVTLTLPRLSVAEYHRPYVAVWLEKEGAPARTLTILYDVDKRNNGGAKWLRDVRMWWRASGRSLTLPADGVSGATRAPGTHKLSFTAGKGGMPNLTPGKYTVVVEAARESGGREVVRVPLNVTAAGAKGSATGQFELGAVNVLLSR</sequence>
<dbReference type="STRING" id="56193.YP76_10175"/>